<dbReference type="EMBL" id="KV920153">
    <property type="protein sequence ID" value="OSX68728.1"/>
    <property type="molecule type" value="Genomic_DNA"/>
</dbReference>
<feature type="non-terminal residue" evidence="2">
    <location>
        <position position="1"/>
    </location>
</feature>
<name>A0A1X6NJD8_PORUM</name>
<feature type="non-terminal residue" evidence="2">
    <location>
        <position position="479"/>
    </location>
</feature>
<feature type="region of interest" description="Disordered" evidence="1">
    <location>
        <begin position="116"/>
        <end position="143"/>
    </location>
</feature>
<keyword evidence="3" id="KW-1185">Reference proteome</keyword>
<reference evidence="2 3" key="1">
    <citation type="submission" date="2017-03" db="EMBL/GenBank/DDBJ databases">
        <title>WGS assembly of Porphyra umbilicalis.</title>
        <authorList>
            <person name="Brawley S.H."/>
            <person name="Blouin N.A."/>
            <person name="Ficko-Blean E."/>
            <person name="Wheeler G.L."/>
            <person name="Lohr M."/>
            <person name="Goodson H.V."/>
            <person name="Jenkins J.W."/>
            <person name="Blaby-Haas C.E."/>
            <person name="Helliwell K.E."/>
            <person name="Chan C."/>
            <person name="Marriage T."/>
            <person name="Bhattacharya D."/>
            <person name="Klein A.S."/>
            <person name="Badis Y."/>
            <person name="Brodie J."/>
            <person name="Cao Y."/>
            <person name="Collen J."/>
            <person name="Dittami S.M."/>
            <person name="Gachon C.M."/>
            <person name="Green B.R."/>
            <person name="Karpowicz S."/>
            <person name="Kim J.W."/>
            <person name="Kudahl U."/>
            <person name="Lin S."/>
            <person name="Michel G."/>
            <person name="Mittag M."/>
            <person name="Olson B.J."/>
            <person name="Pangilinan J."/>
            <person name="Peng Y."/>
            <person name="Qiu H."/>
            <person name="Shu S."/>
            <person name="Singer J.T."/>
            <person name="Smith A.G."/>
            <person name="Sprecher B.N."/>
            <person name="Wagner V."/>
            <person name="Wang W."/>
            <person name="Wang Z.-Y."/>
            <person name="Yan J."/>
            <person name="Yarish C."/>
            <person name="Zoeuner-Riek S."/>
            <person name="Zhuang Y."/>
            <person name="Zou Y."/>
            <person name="Lindquist E.A."/>
            <person name="Grimwood J."/>
            <person name="Barry K."/>
            <person name="Rokhsar D.S."/>
            <person name="Schmutz J."/>
            <person name="Stiller J.W."/>
            <person name="Grossman A.R."/>
            <person name="Prochnik S.E."/>
        </authorList>
    </citation>
    <scope>NUCLEOTIDE SEQUENCE [LARGE SCALE GENOMIC DNA]</scope>
    <source>
        <strain evidence="2">4086291</strain>
    </source>
</reference>
<sequence length="479" mass="48696">RHARKADDPPLRDRLAVRAGTAVARDGLGPTRGADRHGRPAQRDWLGEGPAHVRTVVNRAEVAGSGAPPRPAATDVAIRLRPAAGAVHHPIPAPDAPPRRAALHLVGRVTHDADAGARVAPPAGDGAPPRRTAVGAHGPSARCGRRVCTLPVGGAGSATGGDPADAPTHLPVAREGRRARVNARAAVVRLAEADRTDAHPLDAPVADAAPCARRVAAATPAAAAAATARAEGHGRRHTPAARRRAFEARHARGAGAMVTALPRPRRRRATGASDACQRRQARRVVRPVIDATAGARGGGGGAAHARVAAPAADAAGRARRTAGSPPPNKRRGAAHVADTLVANADRCRRRRRRRACAPPHAHAADAKVDAAPDAVAPVERAPVAGGSAPLKRLARCAGAQTPRRRRRQALQVATRRRLRCVAGGAHDGCLAGAPPTRHAAAGGRADGPARAVDAGPAAAGKAADVGGATRAPGARRDDA</sequence>
<feature type="region of interest" description="Disordered" evidence="1">
    <location>
        <begin position="311"/>
        <end position="333"/>
    </location>
</feature>
<feature type="compositionally biased region" description="Basic and acidic residues" evidence="1">
    <location>
        <begin position="33"/>
        <end position="46"/>
    </location>
</feature>
<evidence type="ECO:0000256" key="1">
    <source>
        <dbReference type="SAM" id="MobiDB-lite"/>
    </source>
</evidence>
<protein>
    <submittedName>
        <fullName evidence="2">Uncharacterized protein</fullName>
    </submittedName>
</protein>
<proteinExistence type="predicted"/>
<accession>A0A1X6NJD8</accession>
<organism evidence="2 3">
    <name type="scientific">Porphyra umbilicalis</name>
    <name type="common">Purple laver</name>
    <name type="synonym">Red alga</name>
    <dbReference type="NCBI Taxonomy" id="2786"/>
    <lineage>
        <taxon>Eukaryota</taxon>
        <taxon>Rhodophyta</taxon>
        <taxon>Bangiophyceae</taxon>
        <taxon>Bangiales</taxon>
        <taxon>Bangiaceae</taxon>
        <taxon>Porphyra</taxon>
    </lineage>
</organism>
<feature type="region of interest" description="Disordered" evidence="1">
    <location>
        <begin position="1"/>
        <end position="47"/>
    </location>
</feature>
<dbReference type="Proteomes" id="UP000218209">
    <property type="component" value="Unassembled WGS sequence"/>
</dbReference>
<dbReference type="AlphaFoldDB" id="A0A1X6NJD8"/>
<feature type="compositionally biased region" description="Low complexity" evidence="1">
    <location>
        <begin position="439"/>
        <end position="468"/>
    </location>
</feature>
<evidence type="ECO:0000313" key="3">
    <source>
        <dbReference type="Proteomes" id="UP000218209"/>
    </source>
</evidence>
<feature type="region of interest" description="Disordered" evidence="1">
    <location>
        <begin position="425"/>
        <end position="479"/>
    </location>
</feature>
<feature type="compositionally biased region" description="Basic and acidic residues" evidence="1">
    <location>
        <begin position="1"/>
        <end position="16"/>
    </location>
</feature>
<gene>
    <name evidence="2" type="ORF">BU14_2328s0001</name>
</gene>
<evidence type="ECO:0000313" key="2">
    <source>
        <dbReference type="EMBL" id="OSX68728.1"/>
    </source>
</evidence>
<feature type="compositionally biased region" description="Low complexity" evidence="1">
    <location>
        <begin position="116"/>
        <end position="131"/>
    </location>
</feature>